<feature type="non-terminal residue" evidence="3">
    <location>
        <position position="1"/>
    </location>
</feature>
<accession>A0A0B7BUV5</accession>
<proteinExistence type="predicted"/>
<dbReference type="InterPro" id="IPR001012">
    <property type="entry name" value="UBX_dom"/>
</dbReference>
<dbReference type="EMBL" id="HACG01049928">
    <property type="protein sequence ID" value="CEK96793.1"/>
    <property type="molecule type" value="Transcribed_RNA"/>
</dbReference>
<feature type="domain" description="UBX" evidence="2">
    <location>
        <begin position="34"/>
        <end position="108"/>
    </location>
</feature>
<feature type="compositionally biased region" description="Basic and acidic residues" evidence="1">
    <location>
        <begin position="1"/>
        <end position="12"/>
    </location>
</feature>
<evidence type="ECO:0000259" key="2">
    <source>
        <dbReference type="Pfam" id="PF00789"/>
    </source>
</evidence>
<name>A0A0B7BUV5_9EUPU</name>
<dbReference type="Gene3D" id="3.10.20.90">
    <property type="entry name" value="Phosphatidylinositol 3-kinase Catalytic Subunit, Chain A, domain 1"/>
    <property type="match status" value="1"/>
</dbReference>
<sequence length="117" mass="13213">KMSPLSKHDDGIYNRPKSTTKRPVVIPSPDNPPAKEILLAVKLPTDGTRHQKYFNINETLQSIVEFAEQIAGLRFNGYILVVASAPKTVFVDLEDTIENAGLEDKTVFHLEEYDWDD</sequence>
<feature type="region of interest" description="Disordered" evidence="1">
    <location>
        <begin position="1"/>
        <end position="31"/>
    </location>
</feature>
<gene>
    <name evidence="3" type="primary">ORF213465</name>
</gene>
<evidence type="ECO:0000313" key="3">
    <source>
        <dbReference type="EMBL" id="CEK96793.1"/>
    </source>
</evidence>
<protein>
    <recommendedName>
        <fullName evidence="2">UBX domain-containing protein</fullName>
    </recommendedName>
</protein>
<reference evidence="3" key="1">
    <citation type="submission" date="2014-12" db="EMBL/GenBank/DDBJ databases">
        <title>Insight into the proteome of Arion vulgaris.</title>
        <authorList>
            <person name="Aradska J."/>
            <person name="Bulat T."/>
            <person name="Smidak R."/>
            <person name="Sarate P."/>
            <person name="Gangsoo J."/>
            <person name="Sialana F."/>
            <person name="Bilban M."/>
            <person name="Lubec G."/>
        </authorList>
    </citation>
    <scope>NUCLEOTIDE SEQUENCE</scope>
    <source>
        <tissue evidence="3">Skin</tissue>
    </source>
</reference>
<dbReference type="InterPro" id="IPR029071">
    <property type="entry name" value="Ubiquitin-like_domsf"/>
</dbReference>
<organism evidence="3">
    <name type="scientific">Arion vulgaris</name>
    <dbReference type="NCBI Taxonomy" id="1028688"/>
    <lineage>
        <taxon>Eukaryota</taxon>
        <taxon>Metazoa</taxon>
        <taxon>Spiralia</taxon>
        <taxon>Lophotrochozoa</taxon>
        <taxon>Mollusca</taxon>
        <taxon>Gastropoda</taxon>
        <taxon>Heterobranchia</taxon>
        <taxon>Euthyneura</taxon>
        <taxon>Panpulmonata</taxon>
        <taxon>Eupulmonata</taxon>
        <taxon>Stylommatophora</taxon>
        <taxon>Helicina</taxon>
        <taxon>Arionoidea</taxon>
        <taxon>Arionidae</taxon>
        <taxon>Arion</taxon>
    </lineage>
</organism>
<dbReference type="Pfam" id="PF00789">
    <property type="entry name" value="UBX"/>
    <property type="match status" value="1"/>
</dbReference>
<dbReference type="AlphaFoldDB" id="A0A0B7BUV5"/>
<dbReference type="SUPFAM" id="SSF54236">
    <property type="entry name" value="Ubiquitin-like"/>
    <property type="match status" value="1"/>
</dbReference>
<evidence type="ECO:0000256" key="1">
    <source>
        <dbReference type="SAM" id="MobiDB-lite"/>
    </source>
</evidence>